<organism evidence="10 11">
    <name type="scientific">Meyerozyma guilliermondii (strain ATCC 6260 / CBS 566 / DSM 6381 / JCM 1539 / NBRC 10279 / NRRL Y-324)</name>
    <name type="common">Yeast</name>
    <name type="synonym">Candida guilliermondii</name>
    <dbReference type="NCBI Taxonomy" id="294746"/>
    <lineage>
        <taxon>Eukaryota</taxon>
        <taxon>Fungi</taxon>
        <taxon>Dikarya</taxon>
        <taxon>Ascomycota</taxon>
        <taxon>Saccharomycotina</taxon>
        <taxon>Pichiomycetes</taxon>
        <taxon>Debaryomycetaceae</taxon>
        <taxon>Meyerozyma</taxon>
    </lineage>
</organism>
<comment type="similarity">
    <text evidence="2 7">Belongs to the GINS4/SLD5 family.</text>
</comment>
<dbReference type="PANTHER" id="PTHR21206">
    <property type="entry name" value="SLD5 PROTEIN"/>
    <property type="match status" value="1"/>
</dbReference>
<evidence type="ECO:0000256" key="4">
    <source>
        <dbReference type="ARBA" id="ARBA00014804"/>
    </source>
</evidence>
<keyword evidence="6 7" id="KW-0539">Nucleus</keyword>
<dbReference type="Pfam" id="PF05916">
    <property type="entry name" value="Sld5"/>
    <property type="match status" value="1"/>
</dbReference>
<feature type="domain" description="GINS subunit" evidence="8">
    <location>
        <begin position="77"/>
        <end position="151"/>
    </location>
</feature>
<dbReference type="InParanoid" id="A5DR20"/>
<name>A5DR20_PICGU</name>
<evidence type="ECO:0000256" key="6">
    <source>
        <dbReference type="ARBA" id="ARBA00023242"/>
    </source>
</evidence>
<dbReference type="KEGG" id="pgu:PGUG_05721"/>
<reference evidence="10 11" key="1">
    <citation type="journal article" date="2009" name="Nature">
        <title>Evolution of pathogenicity and sexual reproduction in eight Candida genomes.</title>
        <authorList>
            <person name="Butler G."/>
            <person name="Rasmussen M.D."/>
            <person name="Lin M.F."/>
            <person name="Santos M.A."/>
            <person name="Sakthikumar S."/>
            <person name="Munro C.A."/>
            <person name="Rheinbay E."/>
            <person name="Grabherr M."/>
            <person name="Forche A."/>
            <person name="Reedy J.L."/>
            <person name="Agrafioti I."/>
            <person name="Arnaud M.B."/>
            <person name="Bates S."/>
            <person name="Brown A.J."/>
            <person name="Brunke S."/>
            <person name="Costanzo M.C."/>
            <person name="Fitzpatrick D.A."/>
            <person name="de Groot P.W."/>
            <person name="Harris D."/>
            <person name="Hoyer L.L."/>
            <person name="Hube B."/>
            <person name="Klis F.M."/>
            <person name="Kodira C."/>
            <person name="Lennard N."/>
            <person name="Logue M.E."/>
            <person name="Martin R."/>
            <person name="Neiman A.M."/>
            <person name="Nikolaou E."/>
            <person name="Quail M.A."/>
            <person name="Quinn J."/>
            <person name="Santos M.C."/>
            <person name="Schmitzberger F.F."/>
            <person name="Sherlock G."/>
            <person name="Shah P."/>
            <person name="Silverstein K.A."/>
            <person name="Skrzypek M.S."/>
            <person name="Soll D."/>
            <person name="Staggs R."/>
            <person name="Stansfield I."/>
            <person name="Stumpf M.P."/>
            <person name="Sudbery P.E."/>
            <person name="Srikantha T."/>
            <person name="Zeng Q."/>
            <person name="Berman J."/>
            <person name="Berriman M."/>
            <person name="Heitman J."/>
            <person name="Gow N.A."/>
            <person name="Lorenz M.C."/>
            <person name="Birren B.W."/>
            <person name="Kellis M."/>
            <person name="Cuomo C.A."/>
        </authorList>
    </citation>
    <scope>NUCLEOTIDE SEQUENCE [LARGE SCALE GENOMIC DNA]</scope>
    <source>
        <strain evidence="11">ATCC 6260 / CBS 566 / DSM 6381 / JCM 1539 / NBRC 10279 / NRRL Y-324</strain>
    </source>
</reference>
<dbReference type="OrthoDB" id="338231at2759"/>
<accession>A5DR20</accession>
<keyword evidence="11" id="KW-1185">Reference proteome</keyword>
<keyword evidence="5 7" id="KW-0235">DNA replication</keyword>
<dbReference type="GO" id="GO:0000811">
    <property type="term" value="C:GINS complex"/>
    <property type="evidence" value="ECO:0007669"/>
    <property type="project" value="UniProtKB-UniRule"/>
</dbReference>
<gene>
    <name evidence="10" type="ORF">PGUG_05721</name>
</gene>
<sequence length="227" mass="25984">MEVDDILRDFEASSAKPAKANISARLTQAMLNERMAPEILPYEHELMQETLTQIENQQQYLLDCHEYGDSNADSGLVSGDFKLQLMIIETDIERLNFLVRVYLRARLAKLDDYNLYYINLTSDADNKILSQAELEYLRSHFKILTKLYNNSFLKKMPEFLTLLDDTSGGQSMITAPDTNELVFVRIGGRDLTVSTSEEDFELVAGGIYVVRYSLIERYIQSGDIDLI</sequence>
<evidence type="ECO:0000256" key="3">
    <source>
        <dbReference type="ARBA" id="ARBA00011352"/>
    </source>
</evidence>
<dbReference type="eggNOG" id="KOG3176">
    <property type="taxonomic scope" value="Eukaryota"/>
</dbReference>
<dbReference type="Gene3D" id="1.20.58.1030">
    <property type="match status" value="1"/>
</dbReference>
<dbReference type="HOGENOM" id="CLU_071893_2_0_1"/>
<dbReference type="PIRSF" id="PIRSF007764">
    <property type="entry name" value="Sld5"/>
    <property type="match status" value="1"/>
</dbReference>
<dbReference type="GO" id="GO:0000727">
    <property type="term" value="P:double-strand break repair via break-induced replication"/>
    <property type="evidence" value="ECO:0007669"/>
    <property type="project" value="EnsemblFungi"/>
</dbReference>
<evidence type="ECO:0000259" key="8">
    <source>
        <dbReference type="Pfam" id="PF05916"/>
    </source>
</evidence>
<dbReference type="Pfam" id="PF16922">
    <property type="entry name" value="SLD5_C"/>
    <property type="match status" value="1"/>
</dbReference>
<evidence type="ECO:0000256" key="1">
    <source>
        <dbReference type="ARBA" id="ARBA00004123"/>
    </source>
</evidence>
<dbReference type="STRING" id="294746.A5DR20"/>
<dbReference type="InterPro" id="IPR031633">
    <property type="entry name" value="SLD5_C"/>
</dbReference>
<dbReference type="InterPro" id="IPR021151">
    <property type="entry name" value="GINS_A"/>
</dbReference>
<dbReference type="AlphaFoldDB" id="A5DR20"/>
<dbReference type="RefSeq" id="XP_001481958.2">
    <property type="nucleotide sequence ID" value="XM_001481908.1"/>
</dbReference>
<evidence type="ECO:0000256" key="5">
    <source>
        <dbReference type="ARBA" id="ARBA00022705"/>
    </source>
</evidence>
<dbReference type="InterPro" id="IPR036224">
    <property type="entry name" value="GINS_bundle-like_dom_sf"/>
</dbReference>
<comment type="subcellular location">
    <subcellularLocation>
        <location evidence="1 7">Nucleus</location>
    </subcellularLocation>
</comment>
<dbReference type="FunCoup" id="A5DR20">
    <property type="interactions" value="635"/>
</dbReference>
<dbReference type="GeneID" id="5123761"/>
<dbReference type="SUPFAM" id="SSF160059">
    <property type="entry name" value="PriA/YqbF domain"/>
    <property type="match status" value="1"/>
</dbReference>
<dbReference type="SUPFAM" id="SSF158573">
    <property type="entry name" value="GINS helical bundle-like"/>
    <property type="match status" value="1"/>
</dbReference>
<evidence type="ECO:0000256" key="7">
    <source>
        <dbReference type="PIRNR" id="PIRNR007764"/>
    </source>
</evidence>
<dbReference type="GO" id="GO:0071162">
    <property type="term" value="C:CMG complex"/>
    <property type="evidence" value="ECO:0007669"/>
    <property type="project" value="EnsemblFungi"/>
</dbReference>
<dbReference type="Gene3D" id="3.40.5.60">
    <property type="match status" value="1"/>
</dbReference>
<comment type="function">
    <text evidence="7">The GINS complex plays an essential role in the initiation of DNA replication.</text>
</comment>
<proteinExistence type="inferred from homology"/>
<evidence type="ECO:0000313" key="10">
    <source>
        <dbReference type="EMBL" id="EDK41623.2"/>
    </source>
</evidence>
<comment type="subunit">
    <text evidence="3">Component of the GINS complex which is a heterotetramer of SLD5, PSF1, PSF2 and PSF3.</text>
</comment>
<evidence type="ECO:0000256" key="2">
    <source>
        <dbReference type="ARBA" id="ARBA00008187"/>
    </source>
</evidence>
<dbReference type="InterPro" id="IPR038749">
    <property type="entry name" value="Sld5_GINS_A"/>
</dbReference>
<dbReference type="PANTHER" id="PTHR21206:SF0">
    <property type="entry name" value="DNA REPLICATION COMPLEX GINS PROTEIN SLD5"/>
    <property type="match status" value="1"/>
</dbReference>
<dbReference type="CDD" id="cd21692">
    <property type="entry name" value="GINS_B_Sld5"/>
    <property type="match status" value="1"/>
</dbReference>
<evidence type="ECO:0000313" key="11">
    <source>
        <dbReference type="Proteomes" id="UP000001997"/>
    </source>
</evidence>
<protein>
    <recommendedName>
        <fullName evidence="4 7">DNA replication complex GINS protein SLD5</fullName>
    </recommendedName>
</protein>
<dbReference type="GO" id="GO:0043596">
    <property type="term" value="C:nuclear replication fork"/>
    <property type="evidence" value="ECO:0007669"/>
    <property type="project" value="EnsemblFungi"/>
</dbReference>
<dbReference type="Proteomes" id="UP000001997">
    <property type="component" value="Unassembled WGS sequence"/>
</dbReference>
<dbReference type="VEuPathDB" id="FungiDB:PGUG_05721"/>
<dbReference type="GO" id="GO:0006261">
    <property type="term" value="P:DNA-templated DNA replication"/>
    <property type="evidence" value="ECO:0007669"/>
    <property type="project" value="EnsemblFungi"/>
</dbReference>
<dbReference type="EMBL" id="CH408162">
    <property type="protein sequence ID" value="EDK41623.2"/>
    <property type="molecule type" value="Genomic_DNA"/>
</dbReference>
<dbReference type="OMA" id="ILETAWI"/>
<dbReference type="InterPro" id="IPR008591">
    <property type="entry name" value="GINS_Sld5"/>
</dbReference>
<feature type="domain" description="DNA replication complex GINS protein SLD5 C-terminal" evidence="9">
    <location>
        <begin position="176"/>
        <end position="227"/>
    </location>
</feature>
<dbReference type="CDD" id="cd11711">
    <property type="entry name" value="GINS_A_Sld5"/>
    <property type="match status" value="1"/>
</dbReference>
<evidence type="ECO:0000259" key="9">
    <source>
        <dbReference type="Pfam" id="PF16922"/>
    </source>
</evidence>